<accession>A0A1H8C982</accession>
<evidence type="ECO:0000256" key="11">
    <source>
        <dbReference type="ARBA" id="ARBA00022842"/>
    </source>
</evidence>
<keyword evidence="9 19" id="KW-0808">Transferase</keyword>
<dbReference type="EMBL" id="FOCI01000006">
    <property type="protein sequence ID" value="SEM91615.1"/>
    <property type="molecule type" value="Genomic_DNA"/>
</dbReference>
<dbReference type="InterPro" id="IPR003805">
    <property type="entry name" value="CobS"/>
</dbReference>
<evidence type="ECO:0000256" key="1">
    <source>
        <dbReference type="ARBA" id="ARBA00001946"/>
    </source>
</evidence>
<dbReference type="GO" id="GO:0005886">
    <property type="term" value="C:plasma membrane"/>
    <property type="evidence" value="ECO:0007669"/>
    <property type="project" value="UniProtKB-SubCell"/>
</dbReference>
<proteinExistence type="inferred from homology"/>
<comment type="pathway">
    <text evidence="3 19">Cofactor biosynthesis; adenosylcobalamin biosynthesis; adenosylcobalamin from cob(II)yrinate a,c-diamide: step 7/7.</text>
</comment>
<dbReference type="STRING" id="245187.SAMN04488003_106114"/>
<comment type="subcellular location">
    <subcellularLocation>
        <location evidence="2 19">Cell membrane</location>
        <topology evidence="2 19">Multi-pass membrane protein</topology>
    </subcellularLocation>
</comment>
<keyword evidence="8 19" id="KW-0169">Cobalamin biosynthesis</keyword>
<evidence type="ECO:0000256" key="3">
    <source>
        <dbReference type="ARBA" id="ARBA00004663"/>
    </source>
</evidence>
<dbReference type="PANTHER" id="PTHR34148">
    <property type="entry name" value="ADENOSYLCOBINAMIDE-GDP RIBAZOLETRANSFERASE"/>
    <property type="match status" value="1"/>
</dbReference>
<dbReference type="EC" id="2.7.8.26" evidence="5 19"/>
<keyword evidence="13 19" id="KW-0472">Membrane</keyword>
<organism evidence="20 21">
    <name type="scientific">Loktanella fryxellensis</name>
    <dbReference type="NCBI Taxonomy" id="245187"/>
    <lineage>
        <taxon>Bacteria</taxon>
        <taxon>Pseudomonadati</taxon>
        <taxon>Pseudomonadota</taxon>
        <taxon>Alphaproteobacteria</taxon>
        <taxon>Rhodobacterales</taxon>
        <taxon>Roseobacteraceae</taxon>
        <taxon>Loktanella</taxon>
    </lineage>
</organism>
<feature type="transmembrane region" description="Helical" evidence="19">
    <location>
        <begin position="56"/>
        <end position="79"/>
    </location>
</feature>
<dbReference type="RefSeq" id="WP_245731389.1">
    <property type="nucleotide sequence ID" value="NZ_FOCI01000006.1"/>
</dbReference>
<evidence type="ECO:0000256" key="5">
    <source>
        <dbReference type="ARBA" id="ARBA00013200"/>
    </source>
</evidence>
<dbReference type="GO" id="GO:0008818">
    <property type="term" value="F:cobalamin 5'-phosphate synthase activity"/>
    <property type="evidence" value="ECO:0007669"/>
    <property type="project" value="UniProtKB-UniRule"/>
</dbReference>
<evidence type="ECO:0000313" key="21">
    <source>
        <dbReference type="Proteomes" id="UP000199585"/>
    </source>
</evidence>
<evidence type="ECO:0000256" key="6">
    <source>
        <dbReference type="ARBA" id="ARBA00015850"/>
    </source>
</evidence>
<dbReference type="HAMAP" id="MF_00719">
    <property type="entry name" value="CobS"/>
    <property type="match status" value="1"/>
</dbReference>
<comment type="catalytic activity">
    <reaction evidence="18 19">
        <text>alpha-ribazole 5'-phosphate + adenosylcob(III)inamide-GDP = adenosylcob(III)alamin 5'-phosphate + GMP + H(+)</text>
        <dbReference type="Rhea" id="RHEA:23560"/>
        <dbReference type="ChEBI" id="CHEBI:15378"/>
        <dbReference type="ChEBI" id="CHEBI:57918"/>
        <dbReference type="ChEBI" id="CHEBI:58115"/>
        <dbReference type="ChEBI" id="CHEBI:60487"/>
        <dbReference type="ChEBI" id="CHEBI:60493"/>
        <dbReference type="EC" id="2.7.8.26"/>
    </reaction>
</comment>
<dbReference type="GO" id="GO:0009236">
    <property type="term" value="P:cobalamin biosynthetic process"/>
    <property type="evidence" value="ECO:0007669"/>
    <property type="project" value="UniProtKB-UniRule"/>
</dbReference>
<comment type="function">
    <text evidence="14 19">Joins adenosylcobinamide-GDP and alpha-ribazole to generate adenosylcobalamin (Ado-cobalamin). Also synthesizes adenosylcobalamin 5'-phosphate from adenosylcobinamide-GDP and alpha-ribazole 5'-phosphate.</text>
</comment>
<keyword evidence="11 19" id="KW-0460">Magnesium</keyword>
<keyword evidence="10 19" id="KW-0812">Transmembrane</keyword>
<evidence type="ECO:0000313" key="20">
    <source>
        <dbReference type="EMBL" id="SEM91615.1"/>
    </source>
</evidence>
<evidence type="ECO:0000256" key="17">
    <source>
        <dbReference type="ARBA" id="ARBA00048623"/>
    </source>
</evidence>
<dbReference type="UniPathway" id="UPA00148">
    <property type="reaction ID" value="UER00238"/>
</dbReference>
<dbReference type="AlphaFoldDB" id="A0A1H8C982"/>
<evidence type="ECO:0000256" key="8">
    <source>
        <dbReference type="ARBA" id="ARBA00022573"/>
    </source>
</evidence>
<name>A0A1H8C982_9RHOB</name>
<evidence type="ECO:0000256" key="4">
    <source>
        <dbReference type="ARBA" id="ARBA00010561"/>
    </source>
</evidence>
<evidence type="ECO:0000256" key="13">
    <source>
        <dbReference type="ARBA" id="ARBA00023136"/>
    </source>
</evidence>
<keyword evidence="12 19" id="KW-1133">Transmembrane helix</keyword>
<keyword evidence="7 19" id="KW-1003">Cell membrane</keyword>
<evidence type="ECO:0000256" key="15">
    <source>
        <dbReference type="ARBA" id="ARBA00032605"/>
    </source>
</evidence>
<reference evidence="20 21" key="1">
    <citation type="submission" date="2016-10" db="EMBL/GenBank/DDBJ databases">
        <authorList>
            <person name="de Groot N.N."/>
        </authorList>
    </citation>
    <scope>NUCLEOTIDE SEQUENCE [LARGE SCALE GENOMIC DNA]</scope>
    <source>
        <strain evidence="20 21">DSM 16213</strain>
    </source>
</reference>
<evidence type="ECO:0000256" key="7">
    <source>
        <dbReference type="ARBA" id="ARBA00022475"/>
    </source>
</evidence>
<keyword evidence="21" id="KW-1185">Reference proteome</keyword>
<comment type="catalytic activity">
    <reaction evidence="17 19">
        <text>alpha-ribazole + adenosylcob(III)inamide-GDP = adenosylcob(III)alamin + GMP + H(+)</text>
        <dbReference type="Rhea" id="RHEA:16049"/>
        <dbReference type="ChEBI" id="CHEBI:10329"/>
        <dbReference type="ChEBI" id="CHEBI:15378"/>
        <dbReference type="ChEBI" id="CHEBI:18408"/>
        <dbReference type="ChEBI" id="CHEBI:58115"/>
        <dbReference type="ChEBI" id="CHEBI:60487"/>
        <dbReference type="EC" id="2.7.8.26"/>
    </reaction>
</comment>
<evidence type="ECO:0000256" key="16">
    <source>
        <dbReference type="ARBA" id="ARBA00032853"/>
    </source>
</evidence>
<evidence type="ECO:0000256" key="18">
    <source>
        <dbReference type="ARBA" id="ARBA00049504"/>
    </source>
</evidence>
<feature type="transmembrane region" description="Helical" evidence="19">
    <location>
        <begin position="30"/>
        <end position="50"/>
    </location>
</feature>
<evidence type="ECO:0000256" key="10">
    <source>
        <dbReference type="ARBA" id="ARBA00022692"/>
    </source>
</evidence>
<protein>
    <recommendedName>
        <fullName evidence="6 19">Adenosylcobinamide-GDP ribazoletransferase</fullName>
        <ecNumber evidence="5 19">2.7.8.26</ecNumber>
    </recommendedName>
    <alternativeName>
        <fullName evidence="16 19">Cobalamin synthase</fullName>
    </alternativeName>
    <alternativeName>
        <fullName evidence="15 19">Cobalamin-5'-phosphate synthase</fullName>
    </alternativeName>
</protein>
<comment type="cofactor">
    <cofactor evidence="1 19">
        <name>Mg(2+)</name>
        <dbReference type="ChEBI" id="CHEBI:18420"/>
    </cofactor>
</comment>
<evidence type="ECO:0000256" key="12">
    <source>
        <dbReference type="ARBA" id="ARBA00022989"/>
    </source>
</evidence>
<evidence type="ECO:0000256" key="14">
    <source>
        <dbReference type="ARBA" id="ARBA00025228"/>
    </source>
</evidence>
<sequence length="251" mass="25202">MTPLAARLTELRLALMLLTRLPMGRLRDPVPPLSAAAWAYPLVGLVVGLAGWAAQALALTLGLAPGLGALAALGAMALLTGGLHLDGLADYADGVGGGRDRTRVLEIMRDSRIGSYGVVALIFALGAAAVALATGPGGMPLAAFLLAGTASRLAMLVLLLALPPARADGLGQAAAGTARLAWLPGAVVVAGVAVWTGPQAFVALLLAVLIAATIARQCLRRIGGQTGDVLGATQVMTEVAVFTAASVWLLP</sequence>
<evidence type="ECO:0000256" key="2">
    <source>
        <dbReference type="ARBA" id="ARBA00004651"/>
    </source>
</evidence>
<evidence type="ECO:0000256" key="19">
    <source>
        <dbReference type="HAMAP-Rule" id="MF_00719"/>
    </source>
</evidence>
<dbReference type="Proteomes" id="UP000199585">
    <property type="component" value="Unassembled WGS sequence"/>
</dbReference>
<dbReference type="NCBIfam" id="TIGR00317">
    <property type="entry name" value="cobS"/>
    <property type="match status" value="1"/>
</dbReference>
<dbReference type="Pfam" id="PF02654">
    <property type="entry name" value="CobS"/>
    <property type="match status" value="1"/>
</dbReference>
<feature type="transmembrane region" description="Helical" evidence="19">
    <location>
        <begin position="113"/>
        <end position="135"/>
    </location>
</feature>
<comment type="similarity">
    <text evidence="4 19">Belongs to the CobS family.</text>
</comment>
<dbReference type="PANTHER" id="PTHR34148:SF1">
    <property type="entry name" value="ADENOSYLCOBINAMIDE-GDP RIBAZOLETRANSFERASE"/>
    <property type="match status" value="1"/>
</dbReference>
<evidence type="ECO:0000256" key="9">
    <source>
        <dbReference type="ARBA" id="ARBA00022679"/>
    </source>
</evidence>
<gene>
    <name evidence="19" type="primary">cobS</name>
    <name evidence="20" type="ORF">SAMN04488003_106114</name>
</gene>
<dbReference type="GO" id="GO:0051073">
    <property type="term" value="F:adenosylcobinamide-GDP ribazoletransferase activity"/>
    <property type="evidence" value="ECO:0007669"/>
    <property type="project" value="UniProtKB-UniRule"/>
</dbReference>
<feature type="transmembrane region" description="Helical" evidence="19">
    <location>
        <begin position="141"/>
        <end position="162"/>
    </location>
</feature>